<dbReference type="EMBL" id="DSVI01000019">
    <property type="protein sequence ID" value="HGT48767.1"/>
    <property type="molecule type" value="Genomic_DNA"/>
</dbReference>
<evidence type="ECO:0000259" key="1">
    <source>
        <dbReference type="Pfam" id="PF00535"/>
    </source>
</evidence>
<gene>
    <name evidence="2" type="ORF">ENS56_12070</name>
</gene>
<name>A0A832DJV2_9BACT</name>
<comment type="caution">
    <text evidence="2">The sequence shown here is derived from an EMBL/GenBank/DDBJ whole genome shotgun (WGS) entry which is preliminary data.</text>
</comment>
<dbReference type="Pfam" id="PF00535">
    <property type="entry name" value="Glycos_transf_2"/>
    <property type="match status" value="1"/>
</dbReference>
<evidence type="ECO:0000313" key="2">
    <source>
        <dbReference type="EMBL" id="HGT48767.1"/>
    </source>
</evidence>
<accession>A0A832DJV2</accession>
<dbReference type="InterPro" id="IPR001173">
    <property type="entry name" value="Glyco_trans_2-like"/>
</dbReference>
<dbReference type="PANTHER" id="PTHR22916:SF3">
    <property type="entry name" value="UDP-GLCNAC:BETAGAL BETA-1,3-N-ACETYLGLUCOSAMINYLTRANSFERASE-LIKE PROTEIN 1"/>
    <property type="match status" value="1"/>
</dbReference>
<feature type="domain" description="Glycosyltransferase 2-like" evidence="1">
    <location>
        <begin position="7"/>
        <end position="145"/>
    </location>
</feature>
<reference evidence="2" key="1">
    <citation type="journal article" date="2020" name="mSystems">
        <title>Genome- and Community-Level Interaction Insights into Carbon Utilization and Element Cycling Functions of Hydrothermarchaeota in Hydrothermal Sediment.</title>
        <authorList>
            <person name="Zhou Z."/>
            <person name="Liu Y."/>
            <person name="Xu W."/>
            <person name="Pan J."/>
            <person name="Luo Z.H."/>
            <person name="Li M."/>
        </authorList>
    </citation>
    <scope>NUCLEOTIDE SEQUENCE [LARGE SCALE GENOMIC DNA]</scope>
    <source>
        <strain evidence="2">SpSt-500</strain>
    </source>
</reference>
<dbReference type="Gene3D" id="3.90.550.10">
    <property type="entry name" value="Spore Coat Polysaccharide Biosynthesis Protein SpsA, Chain A"/>
    <property type="match status" value="1"/>
</dbReference>
<dbReference type="PANTHER" id="PTHR22916">
    <property type="entry name" value="GLYCOSYLTRANSFERASE"/>
    <property type="match status" value="1"/>
</dbReference>
<organism evidence="2">
    <name type="scientific">Ignavibacterium album</name>
    <dbReference type="NCBI Taxonomy" id="591197"/>
    <lineage>
        <taxon>Bacteria</taxon>
        <taxon>Pseudomonadati</taxon>
        <taxon>Ignavibacteriota</taxon>
        <taxon>Ignavibacteria</taxon>
        <taxon>Ignavibacteriales</taxon>
        <taxon>Ignavibacteriaceae</taxon>
        <taxon>Ignavibacterium</taxon>
    </lineage>
</organism>
<protein>
    <submittedName>
        <fullName evidence="2">Glycosyltransferase</fullName>
    </submittedName>
</protein>
<dbReference type="SUPFAM" id="SSF53448">
    <property type="entry name" value="Nucleotide-diphospho-sugar transferases"/>
    <property type="match status" value="1"/>
</dbReference>
<proteinExistence type="predicted"/>
<keyword evidence="2" id="KW-0808">Transferase</keyword>
<sequence length="325" mass="39486">MNSVIVSICMITYNHEKYIAKAIDSVIMQKTKFDYEIVIGEDCSTDKTREIVLEYKAKYPDKIKLLLQEKNVGMMQNFIDTLKACSGKYIALLEGDDYWIDPYKLQKQVDFLEANEEYGLVHSDCDFYYQEKKIWLYKANKNLVNHLKEYTRQELFNYIIDADYKIRTATVLFRKSLLSHSERDYVVFEMGDTPLWLIFSQLTKFKYFNEVSAVYRIIPNSVSRSRNKIIRLKFQLSMAEMRIHYSKRFGYPIKKSLMKRYNEALLLFKLYDPEYKEKYPLFEPTKYENFKLNKMKLVIFRYYFIIEWRMVNYINRLFEWIRKKY</sequence>
<dbReference type="InterPro" id="IPR029044">
    <property type="entry name" value="Nucleotide-diphossugar_trans"/>
</dbReference>
<dbReference type="GO" id="GO:0016758">
    <property type="term" value="F:hexosyltransferase activity"/>
    <property type="evidence" value="ECO:0007669"/>
    <property type="project" value="UniProtKB-ARBA"/>
</dbReference>
<dbReference type="AlphaFoldDB" id="A0A832DJV2"/>